<protein>
    <recommendedName>
        <fullName evidence="4">Proteasome subunit beta</fullName>
    </recommendedName>
</protein>
<dbReference type="AlphaFoldDB" id="A0A9N8ZEJ6"/>
<dbReference type="EMBL" id="CAJVPJ010000201">
    <property type="protein sequence ID" value="CAG8494338.1"/>
    <property type="molecule type" value="Genomic_DNA"/>
</dbReference>
<name>A0A9N8ZEJ6_9GLOM</name>
<dbReference type="PANTHER" id="PTHR32194:SF6">
    <property type="entry name" value="PROTEASOME SUBUNIT BETA"/>
    <property type="match status" value="1"/>
</dbReference>
<comment type="function">
    <text evidence="4">Non-catalytic component of the proteasome.</text>
</comment>
<dbReference type="GO" id="GO:0005737">
    <property type="term" value="C:cytoplasm"/>
    <property type="evidence" value="ECO:0007669"/>
    <property type="project" value="UniProtKB-SubCell"/>
</dbReference>
<dbReference type="InterPro" id="IPR023333">
    <property type="entry name" value="Proteasome_suB-type"/>
</dbReference>
<organism evidence="5 6">
    <name type="scientific">Paraglomus occultum</name>
    <dbReference type="NCBI Taxonomy" id="144539"/>
    <lineage>
        <taxon>Eukaryota</taxon>
        <taxon>Fungi</taxon>
        <taxon>Fungi incertae sedis</taxon>
        <taxon>Mucoromycota</taxon>
        <taxon>Glomeromycotina</taxon>
        <taxon>Glomeromycetes</taxon>
        <taxon>Paraglomerales</taxon>
        <taxon>Paraglomeraceae</taxon>
        <taxon>Paraglomus</taxon>
    </lineage>
</organism>
<evidence type="ECO:0000256" key="2">
    <source>
        <dbReference type="ARBA" id="ARBA00022942"/>
    </source>
</evidence>
<keyword evidence="6" id="KW-1185">Reference proteome</keyword>
<dbReference type="SUPFAM" id="SSF56235">
    <property type="entry name" value="N-terminal nucleophile aminohydrolases (Ntn hydrolases)"/>
    <property type="match status" value="1"/>
</dbReference>
<accession>A0A9N8ZEJ6</accession>
<gene>
    <name evidence="5" type="ORF">POCULU_LOCUS2241</name>
</gene>
<dbReference type="PROSITE" id="PS00854">
    <property type="entry name" value="PROTEASOME_BETA_1"/>
    <property type="match status" value="1"/>
</dbReference>
<comment type="caution">
    <text evidence="5">The sequence shown here is derived from an EMBL/GenBank/DDBJ whole genome shotgun (WGS) entry which is preliminary data.</text>
</comment>
<dbReference type="PIRSF" id="PIRSF001213">
    <property type="entry name" value="Psome_endopept_beta"/>
    <property type="match status" value="1"/>
</dbReference>
<evidence type="ECO:0000313" key="6">
    <source>
        <dbReference type="Proteomes" id="UP000789572"/>
    </source>
</evidence>
<evidence type="ECO:0000256" key="3">
    <source>
        <dbReference type="ARBA" id="ARBA00023242"/>
    </source>
</evidence>
<comment type="subcellular location">
    <subcellularLocation>
        <location evidence="4">Cytoplasm</location>
    </subcellularLocation>
    <subcellularLocation>
        <location evidence="4">Nucleus</location>
    </subcellularLocation>
</comment>
<sequence>MEWNFDPFSNNSFNHYGNNPINASHSAGGIIQRTQSPKVWGGTTLGVVYQDGVMLAADTLGSWGQLARYRKEERLYPVGNFTAIAYAGDMSDFQYTKHMLDSLMIKEYYINDDHVLSTPHVYEYLSRVMYHRRTKMDPLWNTFIVGGYNNGERFLGYVDLLGTTYQSSAISTGLGAYYAQPILRKAVEGREGLLTEAEAIELLNSCMRVLFYRDCKVINSIQRAKVTAAGVEITEPYSVSSEWGFGEGVRGFGSQKQ</sequence>
<dbReference type="OrthoDB" id="10248542at2759"/>
<dbReference type="GO" id="GO:0051603">
    <property type="term" value="P:proteolysis involved in protein catabolic process"/>
    <property type="evidence" value="ECO:0007669"/>
    <property type="project" value="InterPro"/>
</dbReference>
<dbReference type="PANTHER" id="PTHR32194">
    <property type="entry name" value="METALLOPROTEASE TLDD"/>
    <property type="match status" value="1"/>
</dbReference>
<keyword evidence="3 4" id="KW-0539">Nucleus</keyword>
<dbReference type="InterPro" id="IPR016295">
    <property type="entry name" value="Proteasome_beta4"/>
</dbReference>
<dbReference type="InterPro" id="IPR029055">
    <property type="entry name" value="Ntn_hydrolases_N"/>
</dbReference>
<dbReference type="InterPro" id="IPR016050">
    <property type="entry name" value="Proteasome_bsu_CS"/>
</dbReference>
<evidence type="ECO:0000313" key="5">
    <source>
        <dbReference type="EMBL" id="CAG8494338.1"/>
    </source>
</evidence>
<dbReference type="GO" id="GO:0019774">
    <property type="term" value="C:proteasome core complex, beta-subunit complex"/>
    <property type="evidence" value="ECO:0007669"/>
    <property type="project" value="UniProtKB-UniRule"/>
</dbReference>
<dbReference type="Pfam" id="PF00227">
    <property type="entry name" value="Proteasome"/>
    <property type="match status" value="1"/>
</dbReference>
<dbReference type="InterPro" id="IPR001353">
    <property type="entry name" value="Proteasome_sua/b"/>
</dbReference>
<keyword evidence="1 4" id="KW-0963">Cytoplasm</keyword>
<comment type="similarity">
    <text evidence="4">Belongs to the peptidase T1B family.</text>
</comment>
<evidence type="ECO:0000256" key="1">
    <source>
        <dbReference type="ARBA" id="ARBA00022490"/>
    </source>
</evidence>
<proteinExistence type="inferred from homology"/>
<dbReference type="Gene3D" id="3.60.20.10">
    <property type="entry name" value="Glutamine Phosphoribosylpyrophosphate, subunit 1, domain 1"/>
    <property type="match status" value="1"/>
</dbReference>
<dbReference type="PROSITE" id="PS51476">
    <property type="entry name" value="PROTEASOME_BETA_2"/>
    <property type="match status" value="1"/>
</dbReference>
<keyword evidence="2 4" id="KW-0647">Proteasome</keyword>
<evidence type="ECO:0000256" key="4">
    <source>
        <dbReference type="PIRNR" id="PIRNR001213"/>
    </source>
</evidence>
<reference evidence="5" key="1">
    <citation type="submission" date="2021-06" db="EMBL/GenBank/DDBJ databases">
        <authorList>
            <person name="Kallberg Y."/>
            <person name="Tangrot J."/>
            <person name="Rosling A."/>
        </authorList>
    </citation>
    <scope>NUCLEOTIDE SEQUENCE</scope>
    <source>
        <strain evidence="5">IA702</strain>
    </source>
</reference>
<dbReference type="CDD" id="cd03760">
    <property type="entry name" value="proteasome_beta_type_4"/>
    <property type="match status" value="1"/>
</dbReference>
<dbReference type="Proteomes" id="UP000789572">
    <property type="component" value="Unassembled WGS sequence"/>
</dbReference>
<dbReference type="GO" id="GO:0005634">
    <property type="term" value="C:nucleus"/>
    <property type="evidence" value="ECO:0007669"/>
    <property type="project" value="UniProtKB-SubCell"/>
</dbReference>